<dbReference type="OrthoDB" id="9763580at2"/>
<dbReference type="Proteomes" id="UP000291191">
    <property type="component" value="Unassembled WGS sequence"/>
</dbReference>
<evidence type="ECO:0000313" key="15">
    <source>
        <dbReference type="EMBL" id="RYT78753.1"/>
    </source>
</evidence>
<evidence type="ECO:0000256" key="2">
    <source>
        <dbReference type="ARBA" id="ARBA00022516"/>
    </source>
</evidence>
<keyword evidence="7" id="KW-0443">Lipid metabolism</keyword>
<dbReference type="EMBL" id="QRQM01000007">
    <property type="protein sequence ID" value="RHN07941.1"/>
    <property type="molecule type" value="Genomic_DNA"/>
</dbReference>
<dbReference type="Pfam" id="PF13685">
    <property type="entry name" value="Fe-ADH_2"/>
    <property type="match status" value="1"/>
</dbReference>
<dbReference type="EMBL" id="QRWT01000007">
    <property type="protein sequence ID" value="RGT53146.1"/>
    <property type="molecule type" value="Genomic_DNA"/>
</dbReference>
<keyword evidence="18" id="KW-1185">Reference proteome</keyword>
<evidence type="ECO:0000256" key="8">
    <source>
        <dbReference type="ARBA" id="ARBA00023209"/>
    </source>
</evidence>
<evidence type="ECO:0000256" key="4">
    <source>
        <dbReference type="ARBA" id="ARBA00022857"/>
    </source>
</evidence>
<dbReference type="SUPFAM" id="SSF56796">
    <property type="entry name" value="Dehydroquinate synthase-like"/>
    <property type="match status" value="1"/>
</dbReference>
<feature type="binding site" evidence="12">
    <location>
        <position position="122"/>
    </location>
    <ligand>
        <name>NAD(+)</name>
        <dbReference type="ChEBI" id="CHEBI:57540"/>
    </ligand>
</feature>
<proteinExistence type="predicted"/>
<dbReference type="PANTHER" id="PTHR43616">
    <property type="entry name" value="GLYCEROL DEHYDROGENASE"/>
    <property type="match status" value="1"/>
</dbReference>
<evidence type="ECO:0000256" key="12">
    <source>
        <dbReference type="PIRSR" id="PIRSR000112-3"/>
    </source>
</evidence>
<dbReference type="InterPro" id="IPR016205">
    <property type="entry name" value="Glycerol_DH"/>
</dbReference>
<protein>
    <submittedName>
        <fullName evidence="15">Iron-containing alcohol dehydrogenase</fullName>
    </submittedName>
</protein>
<evidence type="ECO:0000256" key="5">
    <source>
        <dbReference type="ARBA" id="ARBA00023002"/>
    </source>
</evidence>
<evidence type="ECO:0000256" key="6">
    <source>
        <dbReference type="ARBA" id="ARBA00023027"/>
    </source>
</evidence>
<keyword evidence="9" id="KW-1208">Phospholipid metabolism</keyword>
<dbReference type="PIRSF" id="PIRSF000112">
    <property type="entry name" value="Glycerol_dehydrogenase"/>
    <property type="match status" value="1"/>
</dbReference>
<keyword evidence="6 12" id="KW-0520">NAD</keyword>
<accession>A0A412P9M0</accession>
<reference evidence="15 18" key="2">
    <citation type="journal article" date="2019" name="Science, e1252229">
        <title>Invertible promoters mediate bacterial phase variation, antibiotic resistance, and host adaptation in the gut.</title>
        <authorList>
            <person name="Jiang X."/>
            <person name="Hall A.B."/>
            <person name="Arthur T.D."/>
            <person name="Plichta D.R."/>
            <person name="Covington C.T."/>
            <person name="Poyet M."/>
            <person name="Crothers J."/>
            <person name="Moses P.L."/>
            <person name="Tolonen A.C."/>
            <person name="Vlamakis H."/>
            <person name="Alm E.J."/>
            <person name="Xavier R.J."/>
        </authorList>
    </citation>
    <scope>NUCLEOTIDE SEQUENCE [LARGE SCALE GENOMIC DNA]</scope>
    <source>
        <strain evidence="15">Bf_0095</strain>
        <strain evidence="18">bf_0095</strain>
    </source>
</reference>
<dbReference type="Proteomes" id="UP000284772">
    <property type="component" value="Unassembled WGS sequence"/>
</dbReference>
<keyword evidence="2" id="KW-0444">Lipid biosynthesis</keyword>
<dbReference type="GO" id="GO:0008654">
    <property type="term" value="P:phospholipid biosynthetic process"/>
    <property type="evidence" value="ECO:0007669"/>
    <property type="project" value="UniProtKB-KW"/>
</dbReference>
<dbReference type="Proteomes" id="UP000286003">
    <property type="component" value="Unassembled WGS sequence"/>
</dbReference>
<keyword evidence="1" id="KW-0963">Cytoplasm</keyword>
<evidence type="ECO:0000313" key="13">
    <source>
        <dbReference type="EMBL" id="RGT53146.1"/>
    </source>
</evidence>
<dbReference type="RefSeq" id="WP_115503254.1">
    <property type="nucleotide sequence ID" value="NZ_CABMMK010000006.1"/>
</dbReference>
<evidence type="ECO:0000256" key="10">
    <source>
        <dbReference type="PIRSR" id="PIRSR000112-1"/>
    </source>
</evidence>
<keyword evidence="10" id="KW-0862">Zinc</keyword>
<dbReference type="Gene3D" id="1.20.1090.10">
    <property type="entry name" value="Dehydroquinate synthase-like - alpha domain"/>
    <property type="match status" value="1"/>
</dbReference>
<comment type="caution">
    <text evidence="15">The sequence shown here is derived from an EMBL/GenBank/DDBJ whole genome shotgun (WGS) entry which is preliminary data.</text>
</comment>
<evidence type="ECO:0000313" key="18">
    <source>
        <dbReference type="Proteomes" id="UP000291191"/>
    </source>
</evidence>
<evidence type="ECO:0000256" key="3">
    <source>
        <dbReference type="ARBA" id="ARBA00022723"/>
    </source>
</evidence>
<keyword evidence="3 10" id="KW-0479">Metal-binding</keyword>
<dbReference type="EMBL" id="RCXO01000023">
    <property type="protein sequence ID" value="RYT78753.1"/>
    <property type="molecule type" value="Genomic_DNA"/>
</dbReference>
<evidence type="ECO:0000256" key="9">
    <source>
        <dbReference type="ARBA" id="ARBA00023264"/>
    </source>
</evidence>
<dbReference type="InterPro" id="IPR032837">
    <property type="entry name" value="G1PDH"/>
</dbReference>
<dbReference type="GO" id="GO:0016614">
    <property type="term" value="F:oxidoreductase activity, acting on CH-OH group of donors"/>
    <property type="evidence" value="ECO:0007669"/>
    <property type="project" value="InterPro"/>
</dbReference>
<reference evidence="16 17" key="1">
    <citation type="submission" date="2018-08" db="EMBL/GenBank/DDBJ databases">
        <title>A genome reference for cultivated species of the human gut microbiota.</title>
        <authorList>
            <person name="Zou Y."/>
            <person name="Xue W."/>
            <person name="Luo G."/>
        </authorList>
    </citation>
    <scope>NUCLEOTIDE SEQUENCE [LARGE SCALE GENOMIC DNA]</scope>
    <source>
        <strain evidence="13 16">AF19-10AC</strain>
        <strain evidence="14 17">AF31-23</strain>
    </source>
</reference>
<feature type="binding site" evidence="12">
    <location>
        <begin position="91"/>
        <end position="95"/>
    </location>
    <ligand>
        <name>NAD(+)</name>
        <dbReference type="ChEBI" id="CHEBI:57540"/>
    </ligand>
</feature>
<keyword evidence="4" id="KW-0521">NADP</keyword>
<sequence length="327" mass="36639">MFYNLVKTPVIVKTGKHILGNMDRLLSEAHLVFPKKILITQENLYEAYKEELGTDTFYKVILVEGGQLSETNAIIDECKSEDVLMIAFGGGSVLDIVKYSASKMDKPYITVPSALSNDAIYSCVARLTENRKKISLGVQPPIGILVDIDVIKKSPRVLFMAGVADLVSNLSAIQDWLLAHNEIGEPINELAFMLAKESALPMLRYSEDDVFSDNMILDLVNGLVTSGLGMIISGNTRGTSGAEHLISHAIDEYFPNKSTIHGIQVGWAQTLIAKKYHNDPYKVNEFYKNVGLMKIFNEMIPWSEEEFENLIPYAKKIRNRYTIFDHL</sequence>
<feature type="binding site" evidence="10">
    <location>
        <position position="165"/>
    </location>
    <ligand>
        <name>glycerol</name>
        <dbReference type="ChEBI" id="CHEBI:17754"/>
    </ligand>
</feature>
<evidence type="ECO:0000313" key="17">
    <source>
        <dbReference type="Proteomes" id="UP000286003"/>
    </source>
</evidence>
<feature type="binding site" evidence="10">
    <location>
        <position position="244"/>
    </location>
    <ligand>
        <name>glycerol</name>
        <dbReference type="ChEBI" id="CHEBI:17754"/>
    </ligand>
</feature>
<gene>
    <name evidence="13" type="ORF">DWX27_09280</name>
    <name evidence="14" type="ORF">DWZ32_07695</name>
    <name evidence="15" type="ORF">EAJ06_16655</name>
</gene>
<organism evidence="15 18">
    <name type="scientific">Bacteroides intestinalis</name>
    <dbReference type="NCBI Taxonomy" id="329854"/>
    <lineage>
        <taxon>Bacteria</taxon>
        <taxon>Pseudomonadati</taxon>
        <taxon>Bacteroidota</taxon>
        <taxon>Bacteroidia</taxon>
        <taxon>Bacteroidales</taxon>
        <taxon>Bacteroidaceae</taxon>
        <taxon>Bacteroides</taxon>
    </lineage>
</organism>
<dbReference type="AlphaFoldDB" id="A0A412P9M0"/>
<feature type="binding site" evidence="11">
    <location>
        <position position="118"/>
    </location>
    <ligand>
        <name>glycerol</name>
        <dbReference type="ChEBI" id="CHEBI:17754"/>
    </ligand>
</feature>
<evidence type="ECO:0000256" key="1">
    <source>
        <dbReference type="ARBA" id="ARBA00022490"/>
    </source>
</evidence>
<evidence type="ECO:0000256" key="11">
    <source>
        <dbReference type="PIRSR" id="PIRSR000112-2"/>
    </source>
</evidence>
<keyword evidence="8" id="KW-0594">Phospholipid biosynthesis</keyword>
<name>A0A412P9M0_9BACE</name>
<evidence type="ECO:0000313" key="16">
    <source>
        <dbReference type="Proteomes" id="UP000284772"/>
    </source>
</evidence>
<evidence type="ECO:0000256" key="7">
    <source>
        <dbReference type="ARBA" id="ARBA00023098"/>
    </source>
</evidence>
<dbReference type="Gene3D" id="3.40.50.1970">
    <property type="match status" value="1"/>
</dbReference>
<feature type="binding site" evidence="10">
    <location>
        <position position="261"/>
    </location>
    <ligand>
        <name>glycerol</name>
        <dbReference type="ChEBI" id="CHEBI:17754"/>
    </ligand>
</feature>
<evidence type="ECO:0000313" key="14">
    <source>
        <dbReference type="EMBL" id="RHN07941.1"/>
    </source>
</evidence>
<dbReference type="PANTHER" id="PTHR43616:SF5">
    <property type="entry name" value="GLYCEROL DEHYDROGENASE 1"/>
    <property type="match status" value="1"/>
</dbReference>
<comment type="cofactor">
    <cofactor evidence="10">
        <name>Zn(2+)</name>
        <dbReference type="ChEBI" id="CHEBI:29105"/>
    </cofactor>
    <text evidence="10">Binds 1 zinc ion per subunit.</text>
</comment>
<dbReference type="GO" id="GO:0046872">
    <property type="term" value="F:metal ion binding"/>
    <property type="evidence" value="ECO:0007669"/>
    <property type="project" value="UniProtKB-KW"/>
</dbReference>
<keyword evidence="5" id="KW-0560">Oxidoreductase</keyword>